<keyword evidence="3" id="KW-1185">Reference proteome</keyword>
<dbReference type="EMBL" id="JAMZMK010011339">
    <property type="protein sequence ID" value="KAI7727658.1"/>
    <property type="molecule type" value="Genomic_DNA"/>
</dbReference>
<feature type="transmembrane region" description="Helical" evidence="1">
    <location>
        <begin position="122"/>
        <end position="145"/>
    </location>
</feature>
<keyword evidence="1" id="KW-0472">Membrane</keyword>
<proteinExistence type="predicted"/>
<feature type="transmembrane region" description="Helical" evidence="1">
    <location>
        <begin position="181"/>
        <end position="204"/>
    </location>
</feature>
<sequence>MESATNPTEMGGRIAITVKDAAPLPWLSTWVRGRYFSRNYQTTHMKSLASHSISRILVFVLCLHNIFFMGALTKIRTQMTNENESAFEINENGVLMIVAIAVLFAVEIIFGILFFTNIPSTYYSILKFIGIFSASNSPFLLLMVLDTSPSMLYLLSYVFYGIAIAYVCSGNDDTDKDINKSSPISVFTYIGFLLVPLSLALVLFVPQNLDWFVSSVIQPIFVMEMIFFLIIYINFIFMIEQEKPEAQNFEAQHGIH</sequence>
<keyword evidence="1" id="KW-1133">Transmembrane helix</keyword>
<feature type="transmembrane region" description="Helical" evidence="1">
    <location>
        <begin position="151"/>
        <end position="169"/>
    </location>
</feature>
<gene>
    <name evidence="2" type="ORF">M8C21_003449</name>
</gene>
<feature type="transmembrane region" description="Helical" evidence="1">
    <location>
        <begin position="53"/>
        <end position="73"/>
    </location>
</feature>
<evidence type="ECO:0000313" key="2">
    <source>
        <dbReference type="EMBL" id="KAI7727658.1"/>
    </source>
</evidence>
<organism evidence="2 3">
    <name type="scientific">Ambrosia artemisiifolia</name>
    <name type="common">Common ragweed</name>
    <dbReference type="NCBI Taxonomy" id="4212"/>
    <lineage>
        <taxon>Eukaryota</taxon>
        <taxon>Viridiplantae</taxon>
        <taxon>Streptophyta</taxon>
        <taxon>Embryophyta</taxon>
        <taxon>Tracheophyta</taxon>
        <taxon>Spermatophyta</taxon>
        <taxon>Magnoliopsida</taxon>
        <taxon>eudicotyledons</taxon>
        <taxon>Gunneridae</taxon>
        <taxon>Pentapetalae</taxon>
        <taxon>asterids</taxon>
        <taxon>campanulids</taxon>
        <taxon>Asterales</taxon>
        <taxon>Asteraceae</taxon>
        <taxon>Asteroideae</taxon>
        <taxon>Heliantheae alliance</taxon>
        <taxon>Heliantheae</taxon>
        <taxon>Ambrosia</taxon>
    </lineage>
</organism>
<comment type="caution">
    <text evidence="2">The sequence shown here is derived from an EMBL/GenBank/DDBJ whole genome shotgun (WGS) entry which is preliminary data.</text>
</comment>
<keyword evidence="1" id="KW-0812">Transmembrane</keyword>
<protein>
    <submittedName>
        <fullName evidence="2">Uncharacterized protein</fullName>
    </submittedName>
</protein>
<name>A0AAD5BSI6_AMBAR</name>
<dbReference type="Proteomes" id="UP001206925">
    <property type="component" value="Unassembled WGS sequence"/>
</dbReference>
<feature type="transmembrane region" description="Helical" evidence="1">
    <location>
        <begin position="216"/>
        <end position="237"/>
    </location>
</feature>
<feature type="transmembrane region" description="Helical" evidence="1">
    <location>
        <begin position="93"/>
        <end position="115"/>
    </location>
</feature>
<evidence type="ECO:0000313" key="3">
    <source>
        <dbReference type="Proteomes" id="UP001206925"/>
    </source>
</evidence>
<accession>A0AAD5BSI6</accession>
<reference evidence="2" key="1">
    <citation type="submission" date="2022-06" db="EMBL/GenBank/DDBJ databases">
        <title>Uncovering the hologenomic basis of an extraordinary plant invasion.</title>
        <authorList>
            <person name="Bieker V.C."/>
            <person name="Martin M.D."/>
            <person name="Gilbert T."/>
            <person name="Hodgins K."/>
            <person name="Battlay P."/>
            <person name="Petersen B."/>
            <person name="Wilson J."/>
        </authorList>
    </citation>
    <scope>NUCLEOTIDE SEQUENCE</scope>
    <source>
        <strain evidence="2">AA19_3_7</strain>
        <tissue evidence="2">Leaf</tissue>
    </source>
</reference>
<dbReference type="AlphaFoldDB" id="A0AAD5BSI6"/>
<evidence type="ECO:0000256" key="1">
    <source>
        <dbReference type="SAM" id="Phobius"/>
    </source>
</evidence>